<evidence type="ECO:0000313" key="3">
    <source>
        <dbReference type="Proteomes" id="UP000694941"/>
    </source>
</evidence>
<dbReference type="SUPFAM" id="SSF52058">
    <property type="entry name" value="L domain-like"/>
    <property type="match status" value="1"/>
</dbReference>
<dbReference type="InterPro" id="IPR001611">
    <property type="entry name" value="Leu-rich_rpt"/>
</dbReference>
<evidence type="ECO:0000313" key="4">
    <source>
        <dbReference type="RefSeq" id="XP_022246969.1"/>
    </source>
</evidence>
<dbReference type="Pfam" id="PF12799">
    <property type="entry name" value="LRR_4"/>
    <property type="match status" value="1"/>
</dbReference>
<evidence type="ECO:0000313" key="5">
    <source>
        <dbReference type="RefSeq" id="XP_022246970.1"/>
    </source>
</evidence>
<dbReference type="InterPro" id="IPR032675">
    <property type="entry name" value="LRR_dom_sf"/>
</dbReference>
<dbReference type="RefSeq" id="XP_022246971.1">
    <property type="nucleotide sequence ID" value="XM_022391263.1"/>
</dbReference>
<evidence type="ECO:0000256" key="1">
    <source>
        <dbReference type="ARBA" id="ARBA00022614"/>
    </source>
</evidence>
<organism evidence="3 6">
    <name type="scientific">Limulus polyphemus</name>
    <name type="common">Atlantic horseshoe crab</name>
    <dbReference type="NCBI Taxonomy" id="6850"/>
    <lineage>
        <taxon>Eukaryota</taxon>
        <taxon>Metazoa</taxon>
        <taxon>Ecdysozoa</taxon>
        <taxon>Arthropoda</taxon>
        <taxon>Chelicerata</taxon>
        <taxon>Merostomata</taxon>
        <taxon>Xiphosura</taxon>
        <taxon>Limulidae</taxon>
        <taxon>Limulus</taxon>
    </lineage>
</organism>
<dbReference type="PROSITE" id="PS51450">
    <property type="entry name" value="LRR"/>
    <property type="match status" value="1"/>
</dbReference>
<accession>A0ABM1STL5</accession>
<dbReference type="GeneID" id="111086820"/>
<keyword evidence="1" id="KW-0433">Leucine-rich repeat</keyword>
<dbReference type="PANTHER" id="PTHR15454:SF19">
    <property type="entry name" value="LEUCINE-RICH REPEAT-CONTAINING PROTEIN 51"/>
    <property type="match status" value="1"/>
</dbReference>
<evidence type="ECO:0000313" key="6">
    <source>
        <dbReference type="RefSeq" id="XP_022246971.1"/>
    </source>
</evidence>
<proteinExistence type="predicted"/>
<dbReference type="RefSeq" id="XP_022246970.1">
    <property type="nucleotide sequence ID" value="XM_022391262.1"/>
</dbReference>
<dbReference type="RefSeq" id="XP_022246969.1">
    <property type="nucleotide sequence ID" value="XM_022391261.1"/>
</dbReference>
<evidence type="ECO:0000256" key="2">
    <source>
        <dbReference type="ARBA" id="ARBA00022737"/>
    </source>
</evidence>
<protein>
    <submittedName>
        <fullName evidence="4 5">Leucine-rich repeat-containing protein 43-like isoform X1</fullName>
    </submittedName>
</protein>
<dbReference type="Gene3D" id="3.80.10.10">
    <property type="entry name" value="Ribonuclease Inhibitor"/>
    <property type="match status" value="1"/>
</dbReference>
<keyword evidence="2" id="KW-0677">Repeat</keyword>
<dbReference type="PANTHER" id="PTHR15454">
    <property type="entry name" value="NISCHARIN RELATED"/>
    <property type="match status" value="1"/>
</dbReference>
<dbReference type="Proteomes" id="UP000694941">
    <property type="component" value="Unplaced"/>
</dbReference>
<sequence length="286" mass="32436">MTTSCLTSVYQKLVMCSCEPHQKLKGEETPIQEEYDKNEGRVEIMEVKAGSPLHSRRTFYQVFCHLVNKSNFLKYPCALELSNCDQAPFLGSYEAYEREALVRDPKSIWYIENEWSPDVKSLAEQAVVQKLSLKDIEQTFETLILRGKNITEVDRSVLKLKRLRCLILSVNNITEVFGSHLPKCLEILELYGNQIEDISKLCQNSPPGLLYVGLGQNRLHTLPSTNFPVLCTLDLTDNFLSNLIEVVAQLKSLGSLRSLAFVWKSHDPCLGLSRICNNTAYPVMVS</sequence>
<name>A0ABM1STL5_LIMPO</name>
<dbReference type="InterPro" id="IPR025875">
    <property type="entry name" value="Leu-rich_rpt_4"/>
</dbReference>
<reference evidence="4 5" key="1">
    <citation type="submission" date="2025-05" db="UniProtKB">
        <authorList>
            <consortium name="RefSeq"/>
        </authorList>
    </citation>
    <scope>IDENTIFICATION</scope>
    <source>
        <tissue evidence="4 5">Muscle</tissue>
    </source>
</reference>
<keyword evidence="3" id="KW-1185">Reference proteome</keyword>
<gene>
    <name evidence="4 5 6" type="primary">LOC111086820</name>
</gene>